<organism evidence="1 2">
    <name type="scientific">Helicobacter winghamensis</name>
    <dbReference type="NCBI Taxonomy" id="157268"/>
    <lineage>
        <taxon>Bacteria</taxon>
        <taxon>Pseudomonadati</taxon>
        <taxon>Campylobacterota</taxon>
        <taxon>Epsilonproteobacteria</taxon>
        <taxon>Campylobacterales</taxon>
        <taxon>Helicobacteraceae</taxon>
        <taxon>Helicobacter</taxon>
    </lineage>
</organism>
<evidence type="ECO:0000313" key="1">
    <source>
        <dbReference type="EMBL" id="PKT81070.1"/>
    </source>
</evidence>
<comment type="caution">
    <text evidence="1">The sequence shown here is derived from an EMBL/GenBank/DDBJ whole genome shotgun (WGS) entry which is preliminary data.</text>
</comment>
<dbReference type="OrthoDB" id="5319710at2"/>
<reference evidence="1 2" key="1">
    <citation type="submission" date="2016-07" db="EMBL/GenBank/DDBJ databases">
        <title>Detection of Helicobacter winghamensis from caecal content of red fox (Vulpes vulpes).</title>
        <authorList>
            <person name="Zanoni R.G."/>
            <person name="Florio D."/>
            <person name="Caffara M."/>
            <person name="Renzi M."/>
            <person name="Parisi A."/>
            <person name="Pasquali F."/>
            <person name="Manfreda G."/>
        </authorList>
    </citation>
    <scope>NUCLEOTIDE SEQUENCE [LARGE SCALE GENOMIC DNA]</scope>
    <source>
        <strain evidence="1 2">295_13</strain>
    </source>
</reference>
<dbReference type="RefSeq" id="WP_101313126.1">
    <property type="nucleotide sequence ID" value="NZ_MBPJ01000011.1"/>
</dbReference>
<accession>A0A2N3PJ82</accession>
<dbReference type="Proteomes" id="UP000233350">
    <property type="component" value="Unassembled WGS sequence"/>
</dbReference>
<name>A0A2N3PJ82_9HELI</name>
<protein>
    <submittedName>
        <fullName evidence="1">Uncharacterized protein</fullName>
    </submittedName>
</protein>
<dbReference type="EMBL" id="MBPK01000032">
    <property type="protein sequence ID" value="PKT81070.1"/>
    <property type="molecule type" value="Genomic_DNA"/>
</dbReference>
<dbReference type="STRING" id="556267.HWAG_00247"/>
<proteinExistence type="predicted"/>
<dbReference type="AlphaFoldDB" id="A0A2N3PJ82"/>
<gene>
    <name evidence="1" type="ORF">BCM31_04605</name>
</gene>
<evidence type="ECO:0000313" key="2">
    <source>
        <dbReference type="Proteomes" id="UP000233350"/>
    </source>
</evidence>
<keyword evidence="2" id="KW-1185">Reference proteome</keyword>
<sequence>MGVILYGLGDEKHLGNVDYELLKRDCKIVYLDHSGEEFSRAINPNAIVVPFVMDYLKDADFVKYIFSTVSTYSRNANQVYLVQHHSYASVLEALMEEKLDYYKAVLKDKIDYLFATSRKTQKVTEFLINRVCEDKKPSVLLSGYAAFDVEEEVKESLRDKVLIALHDESEVLEIKESLLELLGLGFKVALRYRYEWSGEIQKFIETIKDNPNFFVCYNNKNFKNFSSESFVVITSASSVAYTFPIKHLCPAILYFKDKNTFEKNIGGIGFFDDRIHFKASNSSEVVLQVRQTKDKDLSKKILKYRDEEVVNFKNASEVIADNIMQIINKEK</sequence>